<dbReference type="Proteomes" id="UP000037510">
    <property type="component" value="Unassembled WGS sequence"/>
</dbReference>
<feature type="domain" description="Transposable element P transposase-like RNase H" evidence="1">
    <location>
        <begin position="5"/>
        <end position="126"/>
    </location>
</feature>
<evidence type="ECO:0000313" key="3">
    <source>
        <dbReference type="Proteomes" id="UP000037510"/>
    </source>
</evidence>
<gene>
    <name evidence="2" type="ORF">OBRU01_05748</name>
</gene>
<name>A0A0L7LLX5_OPEBR</name>
<evidence type="ECO:0000313" key="2">
    <source>
        <dbReference type="EMBL" id="KOB76452.1"/>
    </source>
</evidence>
<keyword evidence="3" id="KW-1185">Reference proteome</keyword>
<reference evidence="2 3" key="1">
    <citation type="journal article" date="2015" name="Genome Biol. Evol.">
        <title>The genome of winter moth (Operophtera brumata) provides a genomic perspective on sexual dimorphism and phenology.</title>
        <authorList>
            <person name="Derks M.F."/>
            <person name="Smit S."/>
            <person name="Salis L."/>
            <person name="Schijlen E."/>
            <person name="Bossers A."/>
            <person name="Mateman C."/>
            <person name="Pijl A.S."/>
            <person name="de Ridder D."/>
            <person name="Groenen M.A."/>
            <person name="Visser M.E."/>
            <person name="Megens H.J."/>
        </authorList>
    </citation>
    <scope>NUCLEOTIDE SEQUENCE [LARGE SCALE GENOMIC DNA]</scope>
    <source>
        <strain evidence="2">WM2013NL</strain>
        <tissue evidence="2">Head and thorax</tissue>
    </source>
</reference>
<evidence type="ECO:0000259" key="1">
    <source>
        <dbReference type="Pfam" id="PF21787"/>
    </source>
</evidence>
<accession>A0A0L7LLX5</accession>
<comment type="caution">
    <text evidence="2">The sequence shown here is derived from an EMBL/GenBank/DDBJ whole genome shotgun (WGS) entry which is preliminary data.</text>
</comment>
<dbReference type="Pfam" id="PF21787">
    <property type="entry name" value="TNP-like_RNaseH_N"/>
    <property type="match status" value="1"/>
</dbReference>
<dbReference type="AlphaFoldDB" id="A0A0L7LLX5"/>
<dbReference type="EMBL" id="JTDY01000619">
    <property type="protein sequence ID" value="KOB76452.1"/>
    <property type="molecule type" value="Genomic_DNA"/>
</dbReference>
<protein>
    <recommendedName>
        <fullName evidence="1">Transposable element P transposase-like RNase H domain-containing protein</fullName>
    </recommendedName>
</protein>
<proteinExistence type="predicted"/>
<dbReference type="InterPro" id="IPR048365">
    <property type="entry name" value="TNP-like_RNaseH_N"/>
</dbReference>
<organism evidence="2 3">
    <name type="scientific">Operophtera brumata</name>
    <name type="common">Winter moth</name>
    <name type="synonym">Phalaena brumata</name>
    <dbReference type="NCBI Taxonomy" id="104452"/>
    <lineage>
        <taxon>Eukaryota</taxon>
        <taxon>Metazoa</taxon>
        <taxon>Ecdysozoa</taxon>
        <taxon>Arthropoda</taxon>
        <taxon>Hexapoda</taxon>
        <taxon>Insecta</taxon>
        <taxon>Pterygota</taxon>
        <taxon>Neoptera</taxon>
        <taxon>Endopterygota</taxon>
        <taxon>Lepidoptera</taxon>
        <taxon>Glossata</taxon>
        <taxon>Ditrysia</taxon>
        <taxon>Geometroidea</taxon>
        <taxon>Geometridae</taxon>
        <taxon>Larentiinae</taxon>
        <taxon>Operophtera</taxon>
    </lineage>
</organism>
<sequence length="147" mass="16917">MDIPPVFEDRTLEFISAKLKSMPQKARYCTLSIDEMVIKRHYDTKRGEMIGLHNINGEVTPEIASHACVAMLRGIMVNWKQPIAYSFLGSPKYYERLELWLDAIILKLSNIGIDVKVIVSDQGSNFDMYATPVKNVTKDMPYFLLKW</sequence>